<dbReference type="PANTHER" id="PTHR43148">
    <property type="entry name" value="GLYCERALDEHYDE-3-PHOSPHATE DEHYDROGENASE 2"/>
    <property type="match status" value="1"/>
</dbReference>
<evidence type="ECO:0000313" key="10">
    <source>
        <dbReference type="EMBL" id="SFD66814.1"/>
    </source>
</evidence>
<dbReference type="Pfam" id="PF00044">
    <property type="entry name" value="Gp_dh_N"/>
    <property type="match status" value="1"/>
</dbReference>
<keyword evidence="11" id="KW-1185">Reference proteome</keyword>
<gene>
    <name evidence="10" type="ORF">SAMN02745121_01036</name>
</gene>
<evidence type="ECO:0000256" key="2">
    <source>
        <dbReference type="ARBA" id="ARBA00011881"/>
    </source>
</evidence>
<feature type="binding site" evidence="6">
    <location>
        <begin position="12"/>
        <end position="13"/>
    </location>
    <ligand>
        <name>NAD(+)</name>
        <dbReference type="ChEBI" id="CHEBI:57540"/>
    </ligand>
</feature>
<accession>A0A1I1U7Z2</accession>
<feature type="domain" description="Glyceraldehyde 3-phosphate dehydrogenase NAD(P) binding" evidence="9">
    <location>
        <begin position="3"/>
        <end position="167"/>
    </location>
</feature>
<dbReference type="InterPro" id="IPR020830">
    <property type="entry name" value="GlycerAld_3-P_DH_AS"/>
</dbReference>
<dbReference type="SUPFAM" id="SSF55347">
    <property type="entry name" value="Glyceraldehyde-3-phosphate dehydrogenase-like, C-terminal domain"/>
    <property type="match status" value="1"/>
</dbReference>
<evidence type="ECO:0000256" key="3">
    <source>
        <dbReference type="ARBA" id="ARBA00023002"/>
    </source>
</evidence>
<feature type="binding site" evidence="6">
    <location>
        <position position="91"/>
    </location>
    <ligand>
        <name>NAD(+)</name>
        <dbReference type="ChEBI" id="CHEBI:57540"/>
    </ligand>
</feature>
<evidence type="ECO:0000256" key="1">
    <source>
        <dbReference type="ARBA" id="ARBA00007406"/>
    </source>
</evidence>
<dbReference type="Proteomes" id="UP000199400">
    <property type="component" value="Unassembled WGS sequence"/>
</dbReference>
<dbReference type="AlphaFoldDB" id="A0A1I1U7Z2"/>
<feature type="binding site" evidence="5">
    <location>
        <begin position="226"/>
        <end position="227"/>
    </location>
    <ligand>
        <name>D-glyceraldehyde 3-phosphate</name>
        <dbReference type="ChEBI" id="CHEBI:59776"/>
    </ligand>
</feature>
<dbReference type="CDD" id="cd18126">
    <property type="entry name" value="GAPDH_I_C"/>
    <property type="match status" value="1"/>
</dbReference>
<dbReference type="Pfam" id="PF02800">
    <property type="entry name" value="Gp_dh_C"/>
    <property type="match status" value="1"/>
</dbReference>
<protein>
    <submittedName>
        <fullName evidence="10">Glyceraldehyde 3-phosphate dehydrogenase</fullName>
    </submittedName>
</protein>
<dbReference type="GO" id="GO:0016620">
    <property type="term" value="F:oxidoreductase activity, acting on the aldehyde or oxo group of donors, NAD or NADP as acceptor"/>
    <property type="evidence" value="ECO:0007669"/>
    <property type="project" value="InterPro"/>
</dbReference>
<keyword evidence="6" id="KW-0547">Nucleotide-binding</keyword>
<feature type="binding site" evidence="5">
    <location>
        <position position="197"/>
    </location>
    <ligand>
        <name>D-glyceraldehyde 3-phosphate</name>
        <dbReference type="ChEBI" id="CHEBI:59776"/>
    </ligand>
</feature>
<proteinExistence type="inferred from homology"/>
<evidence type="ECO:0000256" key="6">
    <source>
        <dbReference type="PIRSR" id="PIRSR000149-3"/>
    </source>
</evidence>
<dbReference type="CDD" id="cd05214">
    <property type="entry name" value="GAPDH_I_N"/>
    <property type="match status" value="1"/>
</dbReference>
<reference evidence="11" key="1">
    <citation type="submission" date="2016-10" db="EMBL/GenBank/DDBJ databases">
        <authorList>
            <person name="Varghese N."/>
            <person name="Submissions S."/>
        </authorList>
    </citation>
    <scope>NUCLEOTIDE SEQUENCE [LARGE SCALE GENOMIC DNA]</scope>
    <source>
        <strain evidence="11">ATCC 25963</strain>
    </source>
</reference>
<name>A0A1I1U7Z2_9BACT</name>
<keyword evidence="3" id="KW-0560">Oxidoreductase</keyword>
<dbReference type="FunFam" id="3.30.360.10:FF:000002">
    <property type="entry name" value="Glyceraldehyde-3-phosphate dehydrogenase"/>
    <property type="match status" value="1"/>
</dbReference>
<evidence type="ECO:0000256" key="7">
    <source>
        <dbReference type="PIRSR" id="PIRSR000149-4"/>
    </source>
</evidence>
<dbReference type="InterPro" id="IPR020829">
    <property type="entry name" value="GlycerAld_3-P_DH_cat"/>
</dbReference>
<comment type="subunit">
    <text evidence="2">Homotetramer.</text>
</comment>
<dbReference type="EMBL" id="FOMX01000003">
    <property type="protein sequence ID" value="SFD66814.1"/>
    <property type="molecule type" value="Genomic_DNA"/>
</dbReference>
<organism evidence="10 11">
    <name type="scientific">Nannocystis exedens</name>
    <dbReference type="NCBI Taxonomy" id="54"/>
    <lineage>
        <taxon>Bacteria</taxon>
        <taxon>Pseudomonadati</taxon>
        <taxon>Myxococcota</taxon>
        <taxon>Polyangia</taxon>
        <taxon>Nannocystales</taxon>
        <taxon>Nannocystaceae</taxon>
        <taxon>Nannocystis</taxon>
    </lineage>
</organism>
<feature type="binding site" evidence="6">
    <location>
        <position position="47"/>
    </location>
    <ligand>
        <name>NAD(+)</name>
        <dbReference type="ChEBI" id="CHEBI:57540"/>
    </ligand>
</feature>
<dbReference type="SUPFAM" id="SSF51735">
    <property type="entry name" value="NAD(P)-binding Rossmann-fold domains"/>
    <property type="match status" value="1"/>
</dbReference>
<dbReference type="STRING" id="54.SAMN02745121_01036"/>
<dbReference type="PIRSF" id="PIRSF000149">
    <property type="entry name" value="GAP_DH"/>
    <property type="match status" value="1"/>
</dbReference>
<feature type="site" description="Activates thiol group during catalysis" evidence="7">
    <location>
        <position position="194"/>
    </location>
</feature>
<evidence type="ECO:0000256" key="5">
    <source>
        <dbReference type="PIRSR" id="PIRSR000149-2"/>
    </source>
</evidence>
<dbReference type="FunFam" id="3.40.50.720:FF:000001">
    <property type="entry name" value="Glyceraldehyde-3-phosphate dehydrogenase"/>
    <property type="match status" value="1"/>
</dbReference>
<dbReference type="Gene3D" id="3.40.50.720">
    <property type="entry name" value="NAD(P)-binding Rossmann-like Domain"/>
    <property type="match status" value="1"/>
</dbReference>
<evidence type="ECO:0000259" key="9">
    <source>
        <dbReference type="SMART" id="SM00846"/>
    </source>
</evidence>
<dbReference type="Gene3D" id="3.30.360.10">
    <property type="entry name" value="Dihydrodipicolinate Reductase, domain 2"/>
    <property type="match status" value="1"/>
</dbReference>
<dbReference type="PROSITE" id="PS00071">
    <property type="entry name" value="GAPDH"/>
    <property type="match status" value="1"/>
</dbReference>
<evidence type="ECO:0000256" key="8">
    <source>
        <dbReference type="RuleBase" id="RU000397"/>
    </source>
</evidence>
<dbReference type="RefSeq" id="WP_096329526.1">
    <property type="nucleotide sequence ID" value="NZ_FOMX01000003.1"/>
</dbReference>
<feature type="binding site" evidence="5">
    <location>
        <position position="249"/>
    </location>
    <ligand>
        <name>D-glyceraldehyde 3-phosphate</name>
        <dbReference type="ChEBI" id="CHEBI:59776"/>
    </ligand>
</feature>
<dbReference type="SMART" id="SM00846">
    <property type="entry name" value="Gp_dh_N"/>
    <property type="match status" value="1"/>
</dbReference>
<dbReference type="OrthoDB" id="9803304at2"/>
<feature type="binding site" evidence="6">
    <location>
        <position position="331"/>
    </location>
    <ligand>
        <name>NAD(+)</name>
        <dbReference type="ChEBI" id="CHEBI:57540"/>
    </ligand>
</feature>
<feature type="active site" description="Nucleophile" evidence="4">
    <location>
        <position position="167"/>
    </location>
</feature>
<comment type="similarity">
    <text evidence="1 8">Belongs to the glyceraldehyde-3-phosphate dehydrogenase family.</text>
</comment>
<evidence type="ECO:0000313" key="11">
    <source>
        <dbReference type="Proteomes" id="UP000199400"/>
    </source>
</evidence>
<keyword evidence="6" id="KW-0520">NAD</keyword>
<feature type="binding site" evidence="5">
    <location>
        <begin position="166"/>
        <end position="168"/>
    </location>
    <ligand>
        <name>D-glyceraldehyde 3-phosphate</name>
        <dbReference type="ChEBI" id="CHEBI:59776"/>
    </ligand>
</feature>
<dbReference type="InterPro" id="IPR020831">
    <property type="entry name" value="GlycerAld/Erythrose_P_DH"/>
</dbReference>
<dbReference type="InterPro" id="IPR020828">
    <property type="entry name" value="GlycerAld_3-P_DH_NAD(P)-bd"/>
</dbReference>
<dbReference type="InterPro" id="IPR036291">
    <property type="entry name" value="NAD(P)-bd_dom_sf"/>
</dbReference>
<evidence type="ECO:0000256" key="4">
    <source>
        <dbReference type="PIRSR" id="PIRSR000149-1"/>
    </source>
</evidence>
<dbReference type="PRINTS" id="PR00078">
    <property type="entry name" value="G3PDHDRGNASE"/>
</dbReference>
<dbReference type="GO" id="GO:0051287">
    <property type="term" value="F:NAD binding"/>
    <property type="evidence" value="ECO:0007669"/>
    <property type="project" value="InterPro"/>
</dbReference>
<sequence>MTIRLGINGMGRIGRLVLRHALARSADFAGSGAVRKGPAMQVVAANDLADADELAYLLGHDSVHRFQLPKARAEGGALHVGDGSISLFKERDPSKIPWADHGVDIVIEATGKFTTGEQMAGHRADASGPSHVILAAPGKNVDKTLVIGVNEETFDPAKDRLVSNASCTTNALTPVLAVLDRVFGVKWGLVGTTHAYTAGQGLVDGLAGKDLRRGRAAPVNIVPTSTGAAKAISEVLPNLKGKCDGTAVRVPVVDGSLYDVVCQLEGEPTLARVIEALREAAASEALRGVLDVRKEALVSSDILGDPHSSIVDVDACMGLGALVKIVGWYDNEWGYSGRVLDLAAIAANWIVANRGSKR</sequence>